<protein>
    <submittedName>
        <fullName evidence="3 4">Glycine/D-amino acid oxidase</fullName>
    </submittedName>
</protein>
<evidence type="ECO:0000313" key="5">
    <source>
        <dbReference type="Proteomes" id="UP000183529"/>
    </source>
</evidence>
<reference evidence="3 6" key="2">
    <citation type="submission" date="2018-05" db="EMBL/GenBank/DDBJ databases">
        <title>Genomic Encyclopedia of Type Strains, Phase IV (KMG-V): Genome sequencing to study the core and pangenomes of soil and plant-associated prokaryotes.</title>
        <authorList>
            <person name="Whitman W."/>
        </authorList>
    </citation>
    <scope>NUCLEOTIDE SEQUENCE [LARGE SCALE GENOMIC DNA]</scope>
    <source>
        <strain evidence="3 6">SIr-6563</strain>
    </source>
</reference>
<feature type="domain" description="FAD dependent oxidoreductase" evidence="2">
    <location>
        <begin position="20"/>
        <end position="366"/>
    </location>
</feature>
<keyword evidence="6" id="KW-1185">Reference proteome</keyword>
<dbReference type="Proteomes" id="UP000183529">
    <property type="component" value="Unassembled WGS sequence"/>
</dbReference>
<dbReference type="Pfam" id="PF01266">
    <property type="entry name" value="DAO"/>
    <property type="match status" value="1"/>
</dbReference>
<evidence type="ECO:0000313" key="6">
    <source>
        <dbReference type="Proteomes" id="UP000247515"/>
    </source>
</evidence>
<dbReference type="AlphaFoldDB" id="A0AAQ1GDP9"/>
<dbReference type="GO" id="GO:0016491">
    <property type="term" value="F:oxidoreductase activity"/>
    <property type="evidence" value="ECO:0007669"/>
    <property type="project" value="UniProtKB-KW"/>
</dbReference>
<evidence type="ECO:0000256" key="1">
    <source>
        <dbReference type="ARBA" id="ARBA00023002"/>
    </source>
</evidence>
<dbReference type="GO" id="GO:0005737">
    <property type="term" value="C:cytoplasm"/>
    <property type="evidence" value="ECO:0007669"/>
    <property type="project" value="TreeGrafter"/>
</dbReference>
<dbReference type="Gene3D" id="3.30.9.10">
    <property type="entry name" value="D-Amino Acid Oxidase, subunit A, domain 2"/>
    <property type="match status" value="1"/>
</dbReference>
<dbReference type="PANTHER" id="PTHR13847:SF287">
    <property type="entry name" value="FAD-DEPENDENT OXIDOREDUCTASE DOMAIN-CONTAINING PROTEIN 1"/>
    <property type="match status" value="1"/>
</dbReference>
<accession>A0AAQ1GDP9</accession>
<dbReference type="InterPro" id="IPR006076">
    <property type="entry name" value="FAD-dep_OxRdtase"/>
</dbReference>
<dbReference type="Proteomes" id="UP000247515">
    <property type="component" value="Unassembled WGS sequence"/>
</dbReference>
<sequence>MNTAINSNAATDAQAARDFDAVVVGGGVMGCTTALFLARGGMRVALVERDALCRAASGVNAGTLTLHMTRAALVPYAMRAWPMWMNAESWLGAGVAATAAPGLSLAFTPAEQELLRARAAARREYGAQIGLLDPAAALAVEPGLNPAMLEAAHCEMDGFASAYLTGRAYRAALRAANVEIVEYAAVSRIERERGAYRVHAERRDGTPERLDGARLVLAGGVWLEPMLAMLDVHVPVKTLVNQLIVTERLPPVMRTVLSIANGLLSMKQFDNGTVLIGGGWQGVGDRVNGPVETIPQNLQGNLRLAQHVIPALANARVARIWLGLESETADAMPMLGPIPGHDAAWVIGCVHSGYTSGPFMGKLLAQAMLGSEPDLPLFDPARLVVAPGAQSTHSSAHREPKP</sequence>
<keyword evidence="1" id="KW-0560">Oxidoreductase</keyword>
<evidence type="ECO:0000259" key="2">
    <source>
        <dbReference type="Pfam" id="PF01266"/>
    </source>
</evidence>
<reference evidence="4 5" key="1">
    <citation type="submission" date="2016-10" db="EMBL/GenBank/DDBJ databases">
        <authorList>
            <person name="Varghese N."/>
            <person name="Submissions S."/>
        </authorList>
    </citation>
    <scope>NUCLEOTIDE SEQUENCE [LARGE SCALE GENOMIC DNA]</scope>
    <source>
        <strain evidence="4 5">LMG 22274</strain>
    </source>
</reference>
<dbReference type="EMBL" id="FNZM01000004">
    <property type="protein sequence ID" value="SEJ39250.1"/>
    <property type="molecule type" value="Genomic_DNA"/>
</dbReference>
<evidence type="ECO:0000313" key="3">
    <source>
        <dbReference type="EMBL" id="PXX18640.1"/>
    </source>
</evidence>
<dbReference type="EMBL" id="QJJV01000004">
    <property type="protein sequence ID" value="PXX18640.1"/>
    <property type="molecule type" value="Genomic_DNA"/>
</dbReference>
<evidence type="ECO:0000313" key="4">
    <source>
        <dbReference type="EMBL" id="SEJ39250.1"/>
    </source>
</evidence>
<name>A0AAQ1GDP9_9BURK</name>
<dbReference type="PANTHER" id="PTHR13847">
    <property type="entry name" value="SARCOSINE DEHYDROGENASE-RELATED"/>
    <property type="match status" value="1"/>
</dbReference>
<comment type="caution">
    <text evidence="4">The sequence shown here is derived from an EMBL/GenBank/DDBJ whole genome shotgun (WGS) entry which is preliminary data.</text>
</comment>
<dbReference type="RefSeq" id="WP_231957781.1">
    <property type="nucleotide sequence ID" value="NZ_CADFGN010000007.1"/>
</dbReference>
<dbReference type="InterPro" id="IPR036188">
    <property type="entry name" value="FAD/NAD-bd_sf"/>
</dbReference>
<gene>
    <name evidence="3" type="ORF">C7400_104150</name>
    <name evidence="4" type="ORF">SAMN05216550_104279</name>
</gene>
<dbReference type="SUPFAM" id="SSF51905">
    <property type="entry name" value="FAD/NAD(P)-binding domain"/>
    <property type="match status" value="1"/>
</dbReference>
<dbReference type="Gene3D" id="3.50.50.60">
    <property type="entry name" value="FAD/NAD(P)-binding domain"/>
    <property type="match status" value="1"/>
</dbReference>
<proteinExistence type="predicted"/>
<organism evidence="4 5">
    <name type="scientific">Paraburkholderia tropica</name>
    <dbReference type="NCBI Taxonomy" id="92647"/>
    <lineage>
        <taxon>Bacteria</taxon>
        <taxon>Pseudomonadati</taxon>
        <taxon>Pseudomonadota</taxon>
        <taxon>Betaproteobacteria</taxon>
        <taxon>Burkholderiales</taxon>
        <taxon>Burkholderiaceae</taxon>
        <taxon>Paraburkholderia</taxon>
    </lineage>
</organism>